<reference evidence="5" key="2">
    <citation type="submission" date="2018-07" db="EMBL/GenBank/DDBJ databases">
        <authorList>
            <person name="Gao J."/>
            <person name="Li Y."/>
            <person name="Wang H."/>
        </authorList>
    </citation>
    <scope>NUCLEOTIDE SEQUENCE</scope>
    <source>
        <strain evidence="5">Vani_2010</strain>
    </source>
</reference>
<dbReference type="PROSITE" id="PS50181">
    <property type="entry name" value="FBOX"/>
    <property type="match status" value="1"/>
</dbReference>
<evidence type="ECO:0000259" key="4">
    <source>
        <dbReference type="PROSITE" id="PS50181"/>
    </source>
</evidence>
<evidence type="ECO:0000313" key="5">
    <source>
        <dbReference type="EMBL" id="AXN75430.1"/>
    </source>
</evidence>
<gene>
    <name evidence="5" type="ORF">AKMV-Vani-206</name>
</gene>
<dbReference type="EMBL" id="MH607143">
    <property type="protein sequence ID" value="AXN75430.1"/>
    <property type="molecule type" value="Genomic_DNA"/>
</dbReference>
<sequence length="595" mass="70651">MNIKQLNNYMRTLYPQSIIKMSRRPIYVLNINRNSTHKIQENEIYTYFSYCNIYHTSTELNFVVKNYDLNRRQPVTGYTALHCYLYNNYFTNDVLKILLNHDVDVTMKTSSGRMPVYILLTRCCNISHDVVIDMIAKDKNHLSHRDYSNLLLEYIKSRYMLLKEEDIDENIVSTLLDKGIDPNFKQDGYTALHYYYLCLAHVYKPGECRKPITIKKAKRIISLFIQHGANLNALDNCGNTPFHLYLSIEMCNNIHMTKMLLTFNPNLEICNNHGLTPILCYITSDYIQHDNLVMLIHHYETNVGEMPIDERRMIAFEFIKTYSTHPLDSITYLMNRFKNIDIHTRYEGKTLLHVACEYNNTQVIDYLIRINGDINALTDNNKHVTQLIIDNKENSPYTINCLLYILRYIVDKNVIRSLVDQLPSLPIFDIKSFEKFISYCILLDDTFYDRHVQQNRDSKTYRYTFSKYMSFDKYDGIITKCHEETMLLKLSTVLDTTLYAVLRCHNSRKLRKYLNELKKYINDKSFKIYSNIMNERYLNVYYKYMYVSKVYDKLFPVFTDKNCLLTLLPSEIIYEILYMLTINDLYNISYPPTKV</sequence>
<keyword evidence="2 3" id="KW-0040">ANK repeat</keyword>
<reference evidence="5" key="1">
    <citation type="journal article" date="2018" name="Viruses">
        <title>Genome Sequences of Akhmeta Virus, an Early Divergent Old World Orthopoxvirus.</title>
        <authorList>
            <person name="Gao J"/>
            <person name="Gigante C"/>
            <person name="Khmaladze E"/>
            <person name="Liu P"/>
            <person name="Tang S"/>
            <person name="Wilkins K"/>
            <person name="Zhao K"/>
            <person name="Davidson W"/>
            <person name="Nakazawa Y"/>
            <person name="Maghlakelidze G"/>
            <person name="Geleishvili M"/>
            <person name="Kokhreidze M"/>
            <person name="Carroll DS"/>
            <person name="Emerson G Li.Y."/>
        </authorList>
    </citation>
    <scope>NUCLEOTIDE SEQUENCE [LARGE SCALE GENOMIC DNA]</scope>
    <source>
        <strain evidence="5">Vani_2010</strain>
    </source>
</reference>
<dbReference type="InterPro" id="IPR001810">
    <property type="entry name" value="F-box_dom"/>
</dbReference>
<dbReference type="PROSITE" id="PS50088">
    <property type="entry name" value="ANK_REPEAT"/>
    <property type="match status" value="2"/>
</dbReference>
<dbReference type="Gene3D" id="1.25.40.20">
    <property type="entry name" value="Ankyrin repeat-containing domain"/>
    <property type="match status" value="2"/>
</dbReference>
<dbReference type="Pfam" id="PF00023">
    <property type="entry name" value="Ank"/>
    <property type="match status" value="1"/>
</dbReference>
<dbReference type="PANTHER" id="PTHR24180">
    <property type="entry name" value="CYCLIN-DEPENDENT KINASE INHIBITOR 2C-RELATED"/>
    <property type="match status" value="1"/>
</dbReference>
<organism evidence="5">
    <name type="scientific">Orthopoxvirus akhmetapox</name>
    <dbReference type="NCBI Taxonomy" id="2200830"/>
    <lineage>
        <taxon>Viruses</taxon>
        <taxon>Varidnaviria</taxon>
        <taxon>Bamfordvirae</taxon>
        <taxon>Nucleocytoviricota</taxon>
        <taxon>Pokkesviricetes</taxon>
        <taxon>Chitovirales</taxon>
        <taxon>Poxviridae</taxon>
        <taxon>Chordopoxvirinae</taxon>
        <taxon>Orthopoxvirus</taxon>
    </lineage>
</organism>
<accession>A0A346FT37</accession>
<dbReference type="InterPro" id="IPR018272">
    <property type="entry name" value="PRANC_domain"/>
</dbReference>
<dbReference type="Proteomes" id="UP000317500">
    <property type="component" value="Segment"/>
</dbReference>
<proteinExistence type="predicted"/>
<dbReference type="InterPro" id="IPR036770">
    <property type="entry name" value="Ankyrin_rpt-contain_sf"/>
</dbReference>
<dbReference type="Pfam" id="PF09372">
    <property type="entry name" value="PRANC"/>
    <property type="match status" value="1"/>
</dbReference>
<dbReference type="SUPFAM" id="SSF48403">
    <property type="entry name" value="Ankyrin repeat"/>
    <property type="match status" value="1"/>
</dbReference>
<feature type="repeat" description="ANK" evidence="3">
    <location>
        <begin position="76"/>
        <end position="110"/>
    </location>
</feature>
<dbReference type="SMART" id="SM00248">
    <property type="entry name" value="ANK"/>
    <property type="match status" value="6"/>
</dbReference>
<protein>
    <submittedName>
        <fullName evidence="5">Ankyrin-containing protein</fullName>
    </submittedName>
</protein>
<feature type="repeat" description="ANK" evidence="3">
    <location>
        <begin position="347"/>
        <end position="379"/>
    </location>
</feature>
<feature type="domain" description="F-box" evidence="4">
    <location>
        <begin position="562"/>
        <end position="595"/>
    </location>
</feature>
<dbReference type="InterPro" id="IPR051637">
    <property type="entry name" value="Ank_repeat_dom-contain_49"/>
</dbReference>
<evidence type="ECO:0000256" key="1">
    <source>
        <dbReference type="ARBA" id="ARBA00022737"/>
    </source>
</evidence>
<name>A0A346FT37_9POXV</name>
<evidence type="ECO:0000256" key="3">
    <source>
        <dbReference type="PROSITE-ProRule" id="PRU00023"/>
    </source>
</evidence>
<evidence type="ECO:0000256" key="2">
    <source>
        <dbReference type="ARBA" id="ARBA00023043"/>
    </source>
</evidence>
<dbReference type="InterPro" id="IPR002110">
    <property type="entry name" value="Ankyrin_rpt"/>
</dbReference>
<keyword evidence="1" id="KW-0677">Repeat</keyword>
<dbReference type="Pfam" id="PF13606">
    <property type="entry name" value="Ank_3"/>
    <property type="match status" value="1"/>
</dbReference>
<dbReference type="PANTHER" id="PTHR24180:SF45">
    <property type="entry name" value="POLY [ADP-RIBOSE] POLYMERASE TANKYRASE"/>
    <property type="match status" value="1"/>
</dbReference>
<dbReference type="PROSITE" id="PS50297">
    <property type="entry name" value="ANK_REP_REGION"/>
    <property type="match status" value="1"/>
</dbReference>